<protein>
    <submittedName>
        <fullName evidence="2">Ferritin-like domain-containing protein</fullName>
    </submittedName>
</protein>
<name>A0ABX0GRS7_9ACTN</name>
<evidence type="ECO:0000313" key="2">
    <source>
        <dbReference type="EMBL" id="NHC13571.1"/>
    </source>
</evidence>
<evidence type="ECO:0000259" key="1">
    <source>
        <dbReference type="Pfam" id="PF14530"/>
    </source>
</evidence>
<dbReference type="InterPro" id="IPR012347">
    <property type="entry name" value="Ferritin-like"/>
</dbReference>
<sequence length="139" mass="14313">MSETDALQAALAGEHAAVWAYGVVGAQLPADRAPEALAALAAHRARRDALERTLERAAASPAAAAPAYDLPGPVTTAAQAVRLAVLVEERLAAAYADLVAAAEGEALRVTAARALQETAVRGALWRRSAVPFPGLPERS</sequence>
<proteinExistence type="predicted"/>
<dbReference type="Gene3D" id="1.20.1260.10">
    <property type="match status" value="1"/>
</dbReference>
<dbReference type="Pfam" id="PF14530">
    <property type="entry name" value="DUF4439"/>
    <property type="match status" value="1"/>
</dbReference>
<dbReference type="SUPFAM" id="SSF47240">
    <property type="entry name" value="Ferritin-like"/>
    <property type="match status" value="1"/>
</dbReference>
<dbReference type="EMBL" id="JAANNP010000002">
    <property type="protein sequence ID" value="NHC13571.1"/>
    <property type="molecule type" value="Genomic_DNA"/>
</dbReference>
<keyword evidence="3" id="KW-1185">Reference proteome</keyword>
<gene>
    <name evidence="2" type="ORF">G9H71_07225</name>
</gene>
<evidence type="ECO:0000313" key="3">
    <source>
        <dbReference type="Proteomes" id="UP000800981"/>
    </source>
</evidence>
<dbReference type="Proteomes" id="UP000800981">
    <property type="component" value="Unassembled WGS sequence"/>
</dbReference>
<dbReference type="InterPro" id="IPR009078">
    <property type="entry name" value="Ferritin-like_SF"/>
</dbReference>
<comment type="caution">
    <text evidence="2">The sequence shown here is derived from an EMBL/GenBank/DDBJ whole genome shotgun (WGS) entry which is preliminary data.</text>
</comment>
<organism evidence="2 3">
    <name type="scientific">Motilibacter deserti</name>
    <dbReference type="NCBI Taxonomy" id="2714956"/>
    <lineage>
        <taxon>Bacteria</taxon>
        <taxon>Bacillati</taxon>
        <taxon>Actinomycetota</taxon>
        <taxon>Actinomycetes</taxon>
        <taxon>Motilibacterales</taxon>
        <taxon>Motilibacteraceae</taxon>
        <taxon>Motilibacter</taxon>
    </lineage>
</organism>
<accession>A0ABX0GRS7</accession>
<feature type="domain" description="DUF4439" evidence="1">
    <location>
        <begin position="6"/>
        <end position="137"/>
    </location>
</feature>
<dbReference type="RefSeq" id="WP_166280151.1">
    <property type="nucleotide sequence ID" value="NZ_JAANNP010000002.1"/>
</dbReference>
<reference evidence="2 3" key="1">
    <citation type="submission" date="2020-03" db="EMBL/GenBank/DDBJ databases">
        <title>Two novel Motilibacter sp.</title>
        <authorList>
            <person name="Liu S."/>
        </authorList>
    </citation>
    <scope>NUCLEOTIDE SEQUENCE [LARGE SCALE GENOMIC DNA]</scope>
    <source>
        <strain evidence="2 3">E257</strain>
    </source>
</reference>
<dbReference type="InterPro" id="IPR029447">
    <property type="entry name" value="DUF4439"/>
</dbReference>